<keyword evidence="4" id="KW-0802">TPR repeat</keyword>
<dbReference type="Proteomes" id="UP000710432">
    <property type="component" value="Unassembled WGS sequence"/>
</dbReference>
<dbReference type="GO" id="GO:0051879">
    <property type="term" value="F:Hsp90 protein binding"/>
    <property type="evidence" value="ECO:0007669"/>
    <property type="project" value="TreeGrafter"/>
</dbReference>
<evidence type="ECO:0000256" key="4">
    <source>
        <dbReference type="ARBA" id="ARBA00022803"/>
    </source>
</evidence>
<dbReference type="Gene3D" id="1.25.40.10">
    <property type="entry name" value="Tetratricopeptide repeat domain"/>
    <property type="match status" value="1"/>
</dbReference>
<dbReference type="EMBL" id="JAATJU010024839">
    <property type="protein sequence ID" value="KAH0504827.1"/>
    <property type="molecule type" value="Genomic_DNA"/>
</dbReference>
<dbReference type="AlphaFoldDB" id="A0A8J6G737"/>
<dbReference type="PANTHER" id="PTHR22904">
    <property type="entry name" value="TPR REPEAT CONTAINING PROTEIN"/>
    <property type="match status" value="1"/>
</dbReference>
<keyword evidence="3" id="KW-0677">Repeat</keyword>
<dbReference type="InterPro" id="IPR041243">
    <property type="entry name" value="STI1/HOP_DP"/>
</dbReference>
<dbReference type="InterPro" id="IPR011990">
    <property type="entry name" value="TPR-like_helical_dom_sf"/>
</dbReference>
<name>A0A8J6G737_MICOH</name>
<feature type="domain" description="STI1/HOP DP" evidence="5">
    <location>
        <begin position="171"/>
        <end position="224"/>
    </location>
</feature>
<dbReference type="Pfam" id="PF17830">
    <property type="entry name" value="STI1-HOP_DP"/>
    <property type="match status" value="1"/>
</dbReference>
<evidence type="ECO:0000256" key="2">
    <source>
        <dbReference type="ARBA" id="ARBA00022490"/>
    </source>
</evidence>
<dbReference type="SUPFAM" id="SSF48452">
    <property type="entry name" value="TPR-like"/>
    <property type="match status" value="1"/>
</dbReference>
<dbReference type="FunFam" id="1.25.40.10:FF:000020">
    <property type="entry name" value="Stress-induced phosphoprotein 1"/>
    <property type="match status" value="1"/>
</dbReference>
<evidence type="ECO:0000259" key="5">
    <source>
        <dbReference type="Pfam" id="PF17830"/>
    </source>
</evidence>
<dbReference type="PANTHER" id="PTHR22904:SF523">
    <property type="entry name" value="STRESS-INDUCED-PHOSPHOPROTEIN 1"/>
    <property type="match status" value="1"/>
</dbReference>
<comment type="caution">
    <text evidence="6">The sequence shown here is derived from an EMBL/GenBank/DDBJ whole genome shotgun (WGS) entry which is preliminary data.</text>
</comment>
<proteinExistence type="predicted"/>
<gene>
    <name evidence="6" type="ORF">LTLLF_181310</name>
</gene>
<evidence type="ECO:0000256" key="1">
    <source>
        <dbReference type="ARBA" id="ARBA00004496"/>
    </source>
</evidence>
<reference evidence="6" key="1">
    <citation type="submission" date="2020-03" db="EMBL/GenBank/DDBJ databases">
        <title>Studies in the Genomics of Life Span.</title>
        <authorList>
            <person name="Glass D."/>
        </authorList>
    </citation>
    <scope>NUCLEOTIDE SEQUENCE</scope>
    <source>
        <strain evidence="6">LTLLF</strain>
        <tissue evidence="6">Muscle</tissue>
    </source>
</reference>
<evidence type="ECO:0000256" key="3">
    <source>
        <dbReference type="ARBA" id="ARBA00022737"/>
    </source>
</evidence>
<organism evidence="6 7">
    <name type="scientific">Microtus ochrogaster</name>
    <name type="common">Prairie vole</name>
    <dbReference type="NCBI Taxonomy" id="79684"/>
    <lineage>
        <taxon>Eukaryota</taxon>
        <taxon>Metazoa</taxon>
        <taxon>Chordata</taxon>
        <taxon>Craniata</taxon>
        <taxon>Vertebrata</taxon>
        <taxon>Euteleostomi</taxon>
        <taxon>Mammalia</taxon>
        <taxon>Eutheria</taxon>
        <taxon>Euarchontoglires</taxon>
        <taxon>Glires</taxon>
        <taxon>Rodentia</taxon>
        <taxon>Myomorpha</taxon>
        <taxon>Muroidea</taxon>
        <taxon>Cricetidae</taxon>
        <taxon>Arvicolinae</taxon>
        <taxon>Microtus</taxon>
    </lineage>
</organism>
<protein>
    <submittedName>
        <fullName evidence="6">Stress-induced-phosphoprotein 1</fullName>
    </submittedName>
</protein>
<sequence length="231" mass="26701">MEQVNELKKDNKALNAGNIHDALQCYAEAINVDTQSHMLYSNSSAAYAKKGDYQKAYEDDRKTVDLKSNWSKGHSRNAAALEFLNQFDEVKLTYEEGLKSEANHLKLKESLQNMEARLAERNFMNPFNLSNMYQKLENDPRTRTLLNDPIYQELIEQHCMMAQYNRHDSPEDVKQRAMADHEVQQIMSGPAMRLILKQMQKDSQDLSEHLKKPVIAQKIQKLMDVGLIAIR</sequence>
<evidence type="ECO:0000313" key="6">
    <source>
        <dbReference type="EMBL" id="KAH0504827.1"/>
    </source>
</evidence>
<dbReference type="GO" id="GO:0005737">
    <property type="term" value="C:cytoplasm"/>
    <property type="evidence" value="ECO:0007669"/>
    <property type="project" value="UniProtKB-SubCell"/>
</dbReference>
<dbReference type="Gene3D" id="1.10.260.100">
    <property type="match status" value="2"/>
</dbReference>
<comment type="subcellular location">
    <subcellularLocation>
        <location evidence="1">Cytoplasm</location>
    </subcellularLocation>
</comment>
<dbReference type="FunFam" id="1.10.260.100:FF:000002">
    <property type="entry name" value="Stress-induced-phosphoprotein 1 (Hsp70/Hsp90-organizing)"/>
    <property type="match status" value="1"/>
</dbReference>
<accession>A0A8J6G737</accession>
<evidence type="ECO:0000313" key="7">
    <source>
        <dbReference type="Proteomes" id="UP000710432"/>
    </source>
</evidence>
<keyword evidence="2" id="KW-0963">Cytoplasm</keyword>